<feature type="domain" description="LysM" evidence="14">
    <location>
        <begin position="302"/>
        <end position="347"/>
    </location>
</feature>
<evidence type="ECO:0000259" key="15">
    <source>
        <dbReference type="PROSITE" id="PS51910"/>
    </source>
</evidence>
<dbReference type="CDD" id="cd00118">
    <property type="entry name" value="LysM"/>
    <property type="match status" value="1"/>
</dbReference>
<evidence type="ECO:0000259" key="14">
    <source>
        <dbReference type="PROSITE" id="PS51782"/>
    </source>
</evidence>
<comment type="subcellular location">
    <subcellularLocation>
        <location evidence="2">Secreted</location>
    </subcellularLocation>
</comment>
<dbReference type="InterPro" id="IPR036861">
    <property type="entry name" value="Endochitinase-like_sf"/>
</dbReference>
<evidence type="ECO:0000256" key="11">
    <source>
        <dbReference type="ARBA" id="ARBA00023295"/>
    </source>
</evidence>
<dbReference type="InterPro" id="IPR011583">
    <property type="entry name" value="Chitinase_II/V-like_cat"/>
</dbReference>
<dbReference type="Gene3D" id="3.20.20.80">
    <property type="entry name" value="Glycosidases"/>
    <property type="match status" value="1"/>
</dbReference>
<dbReference type="InterPro" id="IPR029070">
    <property type="entry name" value="Chitinase_insertion_sf"/>
</dbReference>
<dbReference type="InterPro" id="IPR018392">
    <property type="entry name" value="LysM"/>
</dbReference>
<dbReference type="InterPro" id="IPR017853">
    <property type="entry name" value="GH"/>
</dbReference>
<dbReference type="Gene3D" id="3.10.50.10">
    <property type="match status" value="1"/>
</dbReference>
<keyword evidence="17" id="KW-1185">Reference proteome</keyword>
<dbReference type="PROSITE" id="PS51910">
    <property type="entry name" value="GH18_2"/>
    <property type="match status" value="1"/>
</dbReference>
<dbReference type="InterPro" id="IPR053214">
    <property type="entry name" value="LysM12-like"/>
</dbReference>
<dbReference type="PROSITE" id="PS01095">
    <property type="entry name" value="GH18_1"/>
    <property type="match status" value="1"/>
</dbReference>
<evidence type="ECO:0000256" key="6">
    <source>
        <dbReference type="ARBA" id="ARBA00022669"/>
    </source>
</evidence>
<dbReference type="SUPFAM" id="SSF54106">
    <property type="entry name" value="LysM domain"/>
    <property type="match status" value="2"/>
</dbReference>
<keyword evidence="10" id="KW-0119">Carbohydrate metabolism</keyword>
<dbReference type="EC" id="3.2.1.14" evidence="4"/>
<dbReference type="PANTHER" id="PTHR47700:SF2">
    <property type="entry name" value="CHITINASE"/>
    <property type="match status" value="1"/>
</dbReference>
<evidence type="ECO:0000256" key="10">
    <source>
        <dbReference type="ARBA" id="ARBA00023277"/>
    </source>
</evidence>
<evidence type="ECO:0000256" key="1">
    <source>
        <dbReference type="ARBA" id="ARBA00000822"/>
    </source>
</evidence>
<accession>A0ABR3W4Y2</accession>
<dbReference type="Pfam" id="PF01476">
    <property type="entry name" value="LysM"/>
    <property type="match status" value="2"/>
</dbReference>
<dbReference type="SUPFAM" id="SSF54556">
    <property type="entry name" value="Chitinase insertion domain"/>
    <property type="match status" value="1"/>
</dbReference>
<protein>
    <recommendedName>
        <fullName evidence="4">chitinase</fullName>
        <ecNumber evidence="4">3.2.1.14</ecNumber>
    </recommendedName>
</protein>
<evidence type="ECO:0000256" key="8">
    <source>
        <dbReference type="ARBA" id="ARBA00023024"/>
    </source>
</evidence>
<evidence type="ECO:0000256" key="3">
    <source>
        <dbReference type="ARBA" id="ARBA00008682"/>
    </source>
</evidence>
<dbReference type="Gene3D" id="3.10.350.10">
    <property type="entry name" value="LysM domain"/>
    <property type="match status" value="2"/>
</dbReference>
<dbReference type="CDD" id="cd00035">
    <property type="entry name" value="ChtBD1"/>
    <property type="match status" value="1"/>
</dbReference>
<keyword evidence="5" id="KW-0964">Secreted</keyword>
<evidence type="ECO:0000313" key="17">
    <source>
        <dbReference type="Proteomes" id="UP001586593"/>
    </source>
</evidence>
<dbReference type="SMART" id="SM00636">
    <property type="entry name" value="Glyco_18"/>
    <property type="match status" value="1"/>
</dbReference>
<reference evidence="16 17" key="1">
    <citation type="journal article" date="2024" name="Commun. Biol.">
        <title>Comparative genomic analysis of thermophilic fungi reveals convergent evolutionary adaptations and gene losses.</title>
        <authorList>
            <person name="Steindorff A.S."/>
            <person name="Aguilar-Pontes M.V."/>
            <person name="Robinson A.J."/>
            <person name="Andreopoulos B."/>
            <person name="LaButti K."/>
            <person name="Kuo A."/>
            <person name="Mondo S."/>
            <person name="Riley R."/>
            <person name="Otillar R."/>
            <person name="Haridas S."/>
            <person name="Lipzen A."/>
            <person name="Grimwood J."/>
            <person name="Schmutz J."/>
            <person name="Clum A."/>
            <person name="Reid I.D."/>
            <person name="Moisan M.C."/>
            <person name="Butler G."/>
            <person name="Nguyen T.T.M."/>
            <person name="Dewar K."/>
            <person name="Conant G."/>
            <person name="Drula E."/>
            <person name="Henrissat B."/>
            <person name="Hansel C."/>
            <person name="Singer S."/>
            <person name="Hutchinson M.I."/>
            <person name="de Vries R.P."/>
            <person name="Natvig D.O."/>
            <person name="Powell A.J."/>
            <person name="Tsang A."/>
            <person name="Grigoriev I.V."/>
        </authorList>
    </citation>
    <scope>NUCLEOTIDE SEQUENCE [LARGE SCALE GENOMIC DNA]</scope>
    <source>
        <strain evidence="16 17">ATCC 24622</strain>
    </source>
</reference>
<dbReference type="PANTHER" id="PTHR47700">
    <property type="entry name" value="V CHITINASE, PUTATIVE (AFU_ORTHOLOGUE AFUA_6G13720)-RELATED"/>
    <property type="match status" value="1"/>
</dbReference>
<comment type="caution">
    <text evidence="16">The sequence shown here is derived from an EMBL/GenBank/DDBJ whole genome shotgun (WGS) entry which is preliminary data.</text>
</comment>
<keyword evidence="9" id="KW-0843">Virulence</keyword>
<dbReference type="EMBL" id="JAZHXJ010000712">
    <property type="protein sequence ID" value="KAL1853192.1"/>
    <property type="molecule type" value="Genomic_DNA"/>
</dbReference>
<dbReference type="Proteomes" id="UP001586593">
    <property type="component" value="Unassembled WGS sequence"/>
</dbReference>
<dbReference type="SUPFAM" id="SSF51445">
    <property type="entry name" value="(Trans)glycosidases"/>
    <property type="match status" value="1"/>
</dbReference>
<dbReference type="SMART" id="SM00257">
    <property type="entry name" value="LysM"/>
    <property type="match status" value="2"/>
</dbReference>
<keyword evidence="11 13" id="KW-0326">Glycosidase</keyword>
<dbReference type="InterPro" id="IPR001223">
    <property type="entry name" value="Glyco_hydro18_cat"/>
</dbReference>
<keyword evidence="8" id="KW-0146">Chitin degradation</keyword>
<evidence type="ECO:0000313" key="16">
    <source>
        <dbReference type="EMBL" id="KAL1853192.1"/>
    </source>
</evidence>
<gene>
    <name evidence="16" type="ORF">VTK73DRAFT_9058</name>
</gene>
<evidence type="ECO:0000256" key="2">
    <source>
        <dbReference type="ARBA" id="ARBA00004613"/>
    </source>
</evidence>
<dbReference type="Pfam" id="PF00704">
    <property type="entry name" value="Glyco_hydro_18"/>
    <property type="match status" value="1"/>
</dbReference>
<evidence type="ECO:0000256" key="9">
    <source>
        <dbReference type="ARBA" id="ARBA00023026"/>
    </source>
</evidence>
<dbReference type="PROSITE" id="PS51782">
    <property type="entry name" value="LYSM"/>
    <property type="match status" value="2"/>
</dbReference>
<feature type="domain" description="LysM" evidence="14">
    <location>
        <begin position="366"/>
        <end position="414"/>
    </location>
</feature>
<keyword evidence="6" id="KW-0147">Chitin-binding</keyword>
<dbReference type="InterPro" id="IPR036779">
    <property type="entry name" value="LysM_dom_sf"/>
</dbReference>
<sequence>MFGLLCLVIGLVLAQPGRDRPLTSQGRCPAWCGATGPDPQGWDVFQSLQAFESCDKSILFDFAIHNPVEPMLVGQKIRACSVWGGDFALHAHPAAVNPLQQLQPQNVTLEKASLIAPGHAGEPVERLVAVRTLQRYVAAAADPLTTSTIVFATSGRTVVGLYIGAAIDTPQTAASILEAVSRDVRLDDTSLQTTVQLCGSDRNADQTLGFVSVADGNVAAAHDAVRAWASGQCLRGTNTTSSVALEGWRVFPAGPASIANHAQPTVAGAGGDAAPPSALPASLRGGAVRGRAPHLHGRSSCKTTQVVSGDGCASLAKRCGISAADFTKFNPSKTLCSTLQPGQHVCCSSGSLPDFKPKPNHDGSCAQYTIVSGDSCSAIAGAHSLSISDLETFNKKTWGWSGCALLYVGNIICLSQGTPPMPAPLSNAVCGPQVPGTSKPKSGVDLSTLNPCPLKACCDVWGQCGTTAEFCTNTSTGAPGTAKKGTNGCISNCGTDPVIGNPPAEFKKVAYFEGFNLNRDCLYMDASQLAGSDYTHVHYAFAGISSDFQAVVGATDNFTSYEFEVFRGMTGFRRIVSFGGWTFSTDPKTYTIFREGVKPANRDRLASSIASFATTYGLDGVDIDWEYPGAPDIPGIPPASQDDGPNYLAFLKSLKQKLGSKSLSIAAPASYWYLKGFPIAEISKTVDYIVYMTYDLHGLWDFGNAWSDVSCPGGNCLRSHINFTETINAISMITKAGVPSNMVVAGVTSYGRSFQMTDPACSGPMCTWVKTATPGRCTKTAGYLGDAEIKDIIKNNRDARQLKDDSGSNILIYDKNQWVSWMDSDNKKGRTTYYQSLFALGGTSDWAVDLEDYRATPKHLDAGAADTNKAWAVFKERINEFGDPYAVGPRTGNWTQIPCTSPATSNVYYYTPEDRWRTTDAAHAWQDALTVWETIDKPQRRSFVQSVSNTLHAFENLVCMTLATEGCADGAQCHVFAAGYLVYNSLVQIYREILNLNDAISRASVTILADYPAFADKFAPIVDHTGEFYLLIDIFSMAATVISAPMFNNWLSRMAYFVEHEASLNNIRDVTYGLIGQVQTLVKDLYKDKSKWNQEVKDNFQSYIGHVLRMWENATETLSHSLFDGTAPSVDVLTGLISDGKLLDGDAKNHSANAAELTLSEMVGFVERGYYGFIIPQIWNVSSTVPFVMDTGYACGTINPMSDYLGDADAAATYVCHAPTNKMYYLVSVRGSAQNCNCGVSCTTGHACLENKFVTPPGLEHLDGSSYGGVTRDDLVYGAIATYQANGRKNGATLVDPYSKSTYDQLWAHDIRSPGYVSIPVCSASEAHLNWLRWSTLKGFGTSNFPCT</sequence>
<evidence type="ECO:0000256" key="13">
    <source>
        <dbReference type="RuleBase" id="RU000489"/>
    </source>
</evidence>
<comment type="similarity">
    <text evidence="3">Belongs to the glycosyl hydrolase 18 family. Chitinase class V subfamily.</text>
</comment>
<dbReference type="CDD" id="cd02878">
    <property type="entry name" value="GH18_zymocin_alpha"/>
    <property type="match status" value="1"/>
</dbReference>
<name>A0ABR3W4Y2_9PEZI</name>
<keyword evidence="12" id="KW-0624">Polysaccharide degradation</keyword>
<evidence type="ECO:0000256" key="7">
    <source>
        <dbReference type="ARBA" id="ARBA00022801"/>
    </source>
</evidence>
<keyword evidence="7 13" id="KW-0378">Hydrolase</keyword>
<dbReference type="InterPro" id="IPR001579">
    <property type="entry name" value="Glyco_hydro_18_chit_AS"/>
</dbReference>
<evidence type="ECO:0000256" key="12">
    <source>
        <dbReference type="ARBA" id="ARBA00023326"/>
    </source>
</evidence>
<comment type="catalytic activity">
    <reaction evidence="1">
        <text>Random endo-hydrolysis of N-acetyl-beta-D-glucosaminide (1-&gt;4)-beta-linkages in chitin and chitodextrins.</text>
        <dbReference type="EC" id="3.2.1.14"/>
    </reaction>
</comment>
<proteinExistence type="inferred from homology"/>
<evidence type="ECO:0000256" key="5">
    <source>
        <dbReference type="ARBA" id="ARBA00022525"/>
    </source>
</evidence>
<feature type="domain" description="GH18" evidence="15">
    <location>
        <begin position="506"/>
        <end position="881"/>
    </location>
</feature>
<organism evidence="16 17">
    <name type="scientific">Phialemonium thermophilum</name>
    <dbReference type="NCBI Taxonomy" id="223376"/>
    <lineage>
        <taxon>Eukaryota</taxon>
        <taxon>Fungi</taxon>
        <taxon>Dikarya</taxon>
        <taxon>Ascomycota</taxon>
        <taxon>Pezizomycotina</taxon>
        <taxon>Sordariomycetes</taxon>
        <taxon>Sordariomycetidae</taxon>
        <taxon>Cephalothecales</taxon>
        <taxon>Cephalothecaceae</taxon>
        <taxon>Phialemonium</taxon>
    </lineage>
</organism>
<evidence type="ECO:0000256" key="4">
    <source>
        <dbReference type="ARBA" id="ARBA00012729"/>
    </source>
</evidence>
<dbReference type="SUPFAM" id="SSF57016">
    <property type="entry name" value="Plant lectins/antimicrobial peptides"/>
    <property type="match status" value="1"/>
</dbReference>